<feature type="compositionally biased region" description="Basic and acidic residues" evidence="1">
    <location>
        <begin position="59"/>
        <end position="85"/>
    </location>
</feature>
<feature type="region of interest" description="Disordered" evidence="1">
    <location>
        <begin position="1"/>
        <end position="23"/>
    </location>
</feature>
<name>A0A6J4KSP1_9ACTN</name>
<reference evidence="2" key="1">
    <citation type="submission" date="2020-02" db="EMBL/GenBank/DDBJ databases">
        <authorList>
            <person name="Meier V. D."/>
        </authorList>
    </citation>
    <scope>NUCLEOTIDE SEQUENCE</scope>
    <source>
        <strain evidence="2">AVDCRST_MAG61</strain>
    </source>
</reference>
<feature type="non-terminal residue" evidence="2">
    <location>
        <position position="1"/>
    </location>
</feature>
<dbReference type="AlphaFoldDB" id="A0A6J4KSP1"/>
<feature type="compositionally biased region" description="Low complexity" evidence="1">
    <location>
        <begin position="231"/>
        <end position="248"/>
    </location>
</feature>
<proteinExistence type="predicted"/>
<sequence length="414" mass="44288">RRHRLLRGGHHRHPAGRVHRAPDDQVCHLDGGAGVLRGDPARVHLRHRGARLLAHPRVLRPDDGAGRRPDRDRRDQRPVAAELRRCPARRRGGRCGGRRRHLRPGRGAVGRRPSASPGRGGDPGRSAVHGQAGLEALLETLAARHRPGLPLRRVAGRRGRDPDLPLLHPGEEAEQAPRGVRSRGDRGRRGSGSSEQRLRGGHVRAHAVARPAHQRHCGRDAGSPAVVRHPAGSAAAAEGERAGLGSAGQLVHRQHPAGPAQPAARSDVGEAAADTPPAPLRRHPVLRRDGRLCGERLSVRPDLAARARHRRLRDASLRHSGAAADRRGDHGPAAGAPGSPRPPAGRRQSARPARGSGPGDGSVRVLATGPDRLPDHPARLDLAPGARADQAPATRTAQRRLDPIPRHNRRNAPM</sequence>
<accession>A0A6J4KSP1</accession>
<protein>
    <submittedName>
        <fullName evidence="2">Tripartite tricarboxylate transporter TctA family</fullName>
    </submittedName>
</protein>
<feature type="compositionally biased region" description="Low complexity" evidence="1">
    <location>
        <begin position="345"/>
        <end position="355"/>
    </location>
</feature>
<feature type="non-terminal residue" evidence="2">
    <location>
        <position position="414"/>
    </location>
</feature>
<feature type="region of interest" description="Disordered" evidence="1">
    <location>
        <begin position="150"/>
        <end position="287"/>
    </location>
</feature>
<feature type="region of interest" description="Disordered" evidence="1">
    <location>
        <begin position="309"/>
        <end position="414"/>
    </location>
</feature>
<evidence type="ECO:0000313" key="2">
    <source>
        <dbReference type="EMBL" id="CAA9313850.1"/>
    </source>
</evidence>
<feature type="compositionally biased region" description="Basic residues" evidence="1">
    <location>
        <begin position="86"/>
        <end position="104"/>
    </location>
</feature>
<feature type="compositionally biased region" description="Basic residues" evidence="1">
    <location>
        <begin position="1"/>
        <end position="19"/>
    </location>
</feature>
<gene>
    <name evidence="2" type="ORF">AVDCRST_MAG61-1917</name>
</gene>
<dbReference type="EMBL" id="CADCTT010000252">
    <property type="protein sequence ID" value="CAA9313850.1"/>
    <property type="molecule type" value="Genomic_DNA"/>
</dbReference>
<feature type="region of interest" description="Disordered" evidence="1">
    <location>
        <begin position="56"/>
        <end position="128"/>
    </location>
</feature>
<evidence type="ECO:0000256" key="1">
    <source>
        <dbReference type="SAM" id="MobiDB-lite"/>
    </source>
</evidence>
<organism evidence="2">
    <name type="scientific">uncultured Friedmanniella sp</name>
    <dbReference type="NCBI Taxonomy" id="335381"/>
    <lineage>
        <taxon>Bacteria</taxon>
        <taxon>Bacillati</taxon>
        <taxon>Actinomycetota</taxon>
        <taxon>Actinomycetes</taxon>
        <taxon>Propionibacteriales</taxon>
        <taxon>Nocardioidaceae</taxon>
        <taxon>Friedmanniella</taxon>
        <taxon>environmental samples</taxon>
    </lineage>
</organism>
<feature type="compositionally biased region" description="Basic residues" evidence="1">
    <location>
        <begin position="199"/>
        <end position="216"/>
    </location>
</feature>